<dbReference type="PANTHER" id="PTHR42944">
    <property type="entry name" value="ADENINE DNA GLYCOSYLASE"/>
    <property type="match status" value="1"/>
</dbReference>
<dbReference type="PROSITE" id="PS01155">
    <property type="entry name" value="ENDONUCLEASE_III_2"/>
    <property type="match status" value="1"/>
</dbReference>
<keyword evidence="7" id="KW-0479">Metal-binding</keyword>
<reference evidence="17" key="1">
    <citation type="submission" date="2020-01" db="EMBL/GenBank/DDBJ databases">
        <title>Caldichromatium gen. nov., sp. nov., a thermophilic purple sulfur bacterium member of the family Chromatiaceae isolated from Nakabusa hot spring, Japan.</title>
        <authorList>
            <person name="Saini M.K."/>
            <person name="Hanada S."/>
            <person name="Tank M."/>
        </authorList>
    </citation>
    <scope>NUCLEOTIDE SEQUENCE [LARGE SCALE GENOMIC DNA]</scope>
    <source>
        <strain evidence="17">No.7</strain>
    </source>
</reference>
<dbReference type="InterPro" id="IPR044298">
    <property type="entry name" value="MIG/MutY"/>
</dbReference>
<dbReference type="InterPro" id="IPR023170">
    <property type="entry name" value="HhH_base_excis_C"/>
</dbReference>
<accession>A0A6G7VDV4</accession>
<comment type="similarity">
    <text evidence="3 14">Belongs to the Nth/MutY family.</text>
</comment>
<keyword evidence="13 14" id="KW-0326">Glycosidase</keyword>
<dbReference type="Proteomes" id="UP000502699">
    <property type="component" value="Chromosome"/>
</dbReference>
<keyword evidence="12" id="KW-0234">DNA repair</keyword>
<dbReference type="Pfam" id="PF14815">
    <property type="entry name" value="NUDIX_4"/>
    <property type="match status" value="1"/>
</dbReference>
<gene>
    <name evidence="16" type="primary">mutY</name>
    <name evidence="16" type="ORF">GWK36_09990</name>
</gene>
<dbReference type="SUPFAM" id="SSF48150">
    <property type="entry name" value="DNA-glycosylase"/>
    <property type="match status" value="1"/>
</dbReference>
<evidence type="ECO:0000256" key="11">
    <source>
        <dbReference type="ARBA" id="ARBA00023014"/>
    </source>
</evidence>
<evidence type="ECO:0000256" key="4">
    <source>
        <dbReference type="ARBA" id="ARBA00012045"/>
    </source>
</evidence>
<keyword evidence="10 14" id="KW-0408">Iron</keyword>
<dbReference type="RefSeq" id="WP_166271013.1">
    <property type="nucleotide sequence ID" value="NZ_CP048029.1"/>
</dbReference>
<evidence type="ECO:0000313" key="17">
    <source>
        <dbReference type="Proteomes" id="UP000502699"/>
    </source>
</evidence>
<protein>
    <recommendedName>
        <fullName evidence="5 14">Adenine DNA glycosylase</fullName>
        <ecNumber evidence="4 14">3.2.2.31</ecNumber>
    </recommendedName>
</protein>
<dbReference type="EMBL" id="CP048029">
    <property type="protein sequence ID" value="QIK38253.1"/>
    <property type="molecule type" value="Genomic_DNA"/>
</dbReference>
<dbReference type="Gene3D" id="1.10.1670.10">
    <property type="entry name" value="Helix-hairpin-Helix base-excision DNA repair enzymes (C-terminal)"/>
    <property type="match status" value="1"/>
</dbReference>
<evidence type="ECO:0000256" key="8">
    <source>
        <dbReference type="ARBA" id="ARBA00022763"/>
    </source>
</evidence>
<dbReference type="CDD" id="cd03431">
    <property type="entry name" value="NUDIX_DNA_Glycosylase_C-MutY"/>
    <property type="match status" value="1"/>
</dbReference>
<evidence type="ECO:0000256" key="13">
    <source>
        <dbReference type="ARBA" id="ARBA00023295"/>
    </source>
</evidence>
<sequence length="367" mass="40807">MTEHASAEIASLVLEWFDRCGRHDLPWQRERSPYRVWVSEIMLQQTQVSVVISYFERFMAVYPTVLDLAAAELDGVLALWSGLGYYARARNLHRAARLIRDQHGGLFPDTQEALLRLPGIGRSTAGAILSLALDRSYPILDGNVRRLFARLFAVNGWPGNGPALARLWGLAERCLSRDRPGDYNQGLMDLGALICTRGRPQCPICPLAGRCLARAQGRQSQLPAPRPARALPTRSTLLLIIRHPQGAILLERRPPAGIWGGLWSLPELEPTEGIADWCRSALGVAPQGLVKLAERHHAFTHYRLRMQPVLVELGAEPTQIQDRPDWRWFIPSSEAVLGLPAPIARLLAELAESDESIGQTSLRLNDS</sequence>
<name>A0A6G7VDV4_9GAMM</name>
<evidence type="ECO:0000256" key="9">
    <source>
        <dbReference type="ARBA" id="ARBA00022801"/>
    </source>
</evidence>
<evidence type="ECO:0000256" key="3">
    <source>
        <dbReference type="ARBA" id="ARBA00008343"/>
    </source>
</evidence>
<dbReference type="GO" id="GO:0006298">
    <property type="term" value="P:mismatch repair"/>
    <property type="evidence" value="ECO:0007669"/>
    <property type="project" value="TreeGrafter"/>
</dbReference>
<dbReference type="InterPro" id="IPR015797">
    <property type="entry name" value="NUDIX_hydrolase-like_dom_sf"/>
</dbReference>
<dbReference type="Gene3D" id="3.90.79.10">
    <property type="entry name" value="Nucleoside Triphosphate Pyrophosphohydrolase"/>
    <property type="match status" value="1"/>
</dbReference>
<evidence type="ECO:0000256" key="14">
    <source>
        <dbReference type="RuleBase" id="RU365096"/>
    </source>
</evidence>
<dbReference type="InterPro" id="IPR000445">
    <property type="entry name" value="HhH_motif"/>
</dbReference>
<dbReference type="InterPro" id="IPR003265">
    <property type="entry name" value="HhH-GPD_domain"/>
</dbReference>
<keyword evidence="8 14" id="KW-0227">DNA damage</keyword>
<dbReference type="GO" id="GO:0000701">
    <property type="term" value="F:purine-specific mismatch base pair DNA N-glycosylase activity"/>
    <property type="evidence" value="ECO:0007669"/>
    <property type="project" value="UniProtKB-EC"/>
</dbReference>
<dbReference type="SMART" id="SM00478">
    <property type="entry name" value="ENDO3c"/>
    <property type="match status" value="1"/>
</dbReference>
<keyword evidence="11" id="KW-0411">Iron-sulfur</keyword>
<dbReference type="GO" id="GO:0051539">
    <property type="term" value="F:4 iron, 4 sulfur cluster binding"/>
    <property type="evidence" value="ECO:0007669"/>
    <property type="project" value="UniProtKB-UniRule"/>
</dbReference>
<dbReference type="AlphaFoldDB" id="A0A6G7VDV4"/>
<dbReference type="Pfam" id="PF00730">
    <property type="entry name" value="HhH-GPD"/>
    <property type="match status" value="1"/>
</dbReference>
<dbReference type="NCBIfam" id="TIGR01084">
    <property type="entry name" value="mutY"/>
    <property type="match status" value="1"/>
</dbReference>
<dbReference type="InterPro" id="IPR011257">
    <property type="entry name" value="DNA_glycosylase"/>
</dbReference>
<evidence type="ECO:0000256" key="2">
    <source>
        <dbReference type="ARBA" id="ARBA00002933"/>
    </source>
</evidence>
<evidence type="ECO:0000256" key="7">
    <source>
        <dbReference type="ARBA" id="ARBA00022723"/>
    </source>
</evidence>
<feature type="domain" description="HhH-GPD" evidence="15">
    <location>
        <begin position="42"/>
        <end position="193"/>
    </location>
</feature>
<dbReference type="InterPro" id="IPR005760">
    <property type="entry name" value="A/G_AdeGlyc_MutY"/>
</dbReference>
<comment type="catalytic activity">
    <reaction evidence="1 14">
        <text>Hydrolyzes free adenine bases from 7,8-dihydro-8-oxoguanine:adenine mismatched double-stranded DNA, leaving an apurinic site.</text>
        <dbReference type="EC" id="3.2.2.31"/>
    </reaction>
</comment>
<dbReference type="Gene3D" id="1.10.340.30">
    <property type="entry name" value="Hypothetical protein, domain 2"/>
    <property type="match status" value="1"/>
</dbReference>
<evidence type="ECO:0000256" key="10">
    <source>
        <dbReference type="ARBA" id="ARBA00023004"/>
    </source>
</evidence>
<dbReference type="InterPro" id="IPR004036">
    <property type="entry name" value="Endonuclease-III-like_CS2"/>
</dbReference>
<dbReference type="PANTHER" id="PTHR42944:SF1">
    <property type="entry name" value="ADENINE DNA GLYCOSYLASE"/>
    <property type="match status" value="1"/>
</dbReference>
<dbReference type="Pfam" id="PF00633">
    <property type="entry name" value="HHH"/>
    <property type="match status" value="1"/>
</dbReference>
<dbReference type="EC" id="3.2.2.31" evidence="4 14"/>
<keyword evidence="9" id="KW-0378">Hydrolase</keyword>
<dbReference type="SUPFAM" id="SSF55811">
    <property type="entry name" value="Nudix"/>
    <property type="match status" value="1"/>
</dbReference>
<evidence type="ECO:0000313" key="16">
    <source>
        <dbReference type="EMBL" id="QIK38253.1"/>
    </source>
</evidence>
<keyword evidence="6" id="KW-0004">4Fe-4S</keyword>
<dbReference type="GO" id="GO:0006284">
    <property type="term" value="P:base-excision repair"/>
    <property type="evidence" value="ECO:0007669"/>
    <property type="project" value="UniProtKB-UniRule"/>
</dbReference>
<proteinExistence type="inferred from homology"/>
<dbReference type="KEGG" id="cjap:GWK36_09990"/>
<dbReference type="GO" id="GO:0046872">
    <property type="term" value="F:metal ion binding"/>
    <property type="evidence" value="ECO:0007669"/>
    <property type="project" value="UniProtKB-UniRule"/>
</dbReference>
<evidence type="ECO:0000259" key="15">
    <source>
        <dbReference type="SMART" id="SM00478"/>
    </source>
</evidence>
<evidence type="ECO:0000256" key="12">
    <source>
        <dbReference type="ARBA" id="ARBA00023204"/>
    </source>
</evidence>
<comment type="cofactor">
    <cofactor evidence="14">
        <name>[4Fe-4S] cluster</name>
        <dbReference type="ChEBI" id="CHEBI:49883"/>
    </cofactor>
    <text evidence="14">Binds 1 [4Fe-4S] cluster.</text>
</comment>
<dbReference type="FunFam" id="1.10.340.30:FF:000002">
    <property type="entry name" value="Adenine DNA glycosylase"/>
    <property type="match status" value="1"/>
</dbReference>
<comment type="function">
    <text evidence="2">Adenine glycosylase active on G-A mispairs. MutY also corrects error-prone DNA synthesis past GO lesions which are due to the oxidatively damaged form of guanine: 7,8-dihydro-8-oxoguanine (8-oxo-dGTP).</text>
</comment>
<organism evidence="16 17">
    <name type="scientific">Caldichromatium japonicum</name>
    <dbReference type="NCBI Taxonomy" id="2699430"/>
    <lineage>
        <taxon>Bacteria</taxon>
        <taxon>Pseudomonadati</taxon>
        <taxon>Pseudomonadota</taxon>
        <taxon>Gammaproteobacteria</taxon>
        <taxon>Chromatiales</taxon>
        <taxon>Chromatiaceae</taxon>
        <taxon>Caldichromatium</taxon>
    </lineage>
</organism>
<dbReference type="GO" id="GO:0034039">
    <property type="term" value="F:8-oxo-7,8-dihydroguanine DNA N-glycosylase activity"/>
    <property type="evidence" value="ECO:0007669"/>
    <property type="project" value="TreeGrafter"/>
</dbReference>
<dbReference type="GO" id="GO:0032357">
    <property type="term" value="F:oxidized purine DNA binding"/>
    <property type="evidence" value="ECO:0007669"/>
    <property type="project" value="TreeGrafter"/>
</dbReference>
<evidence type="ECO:0000256" key="6">
    <source>
        <dbReference type="ARBA" id="ARBA00022485"/>
    </source>
</evidence>
<evidence type="ECO:0000256" key="5">
    <source>
        <dbReference type="ARBA" id="ARBA00022023"/>
    </source>
</evidence>
<dbReference type="CDD" id="cd00056">
    <property type="entry name" value="ENDO3c"/>
    <property type="match status" value="1"/>
</dbReference>
<dbReference type="GO" id="GO:0035485">
    <property type="term" value="F:adenine/guanine mispair binding"/>
    <property type="evidence" value="ECO:0007669"/>
    <property type="project" value="TreeGrafter"/>
</dbReference>
<dbReference type="InterPro" id="IPR029119">
    <property type="entry name" value="MutY_C"/>
</dbReference>
<evidence type="ECO:0000256" key="1">
    <source>
        <dbReference type="ARBA" id="ARBA00000843"/>
    </source>
</evidence>
<keyword evidence="17" id="KW-1185">Reference proteome</keyword>